<dbReference type="SMART" id="SM00418">
    <property type="entry name" value="HTH_ARSR"/>
    <property type="match status" value="1"/>
</dbReference>
<dbReference type="SUPFAM" id="SSF46785">
    <property type="entry name" value="Winged helix' DNA-binding domain"/>
    <property type="match status" value="1"/>
</dbReference>
<evidence type="ECO:0000313" key="2">
    <source>
        <dbReference type="EMBL" id="SNY68592.1"/>
    </source>
</evidence>
<dbReference type="InterPro" id="IPR036388">
    <property type="entry name" value="WH-like_DNA-bd_sf"/>
</dbReference>
<organism evidence="2 3">
    <name type="scientific">Paractinoplanes atraurantiacus</name>
    <dbReference type="NCBI Taxonomy" id="1036182"/>
    <lineage>
        <taxon>Bacteria</taxon>
        <taxon>Bacillati</taxon>
        <taxon>Actinomycetota</taxon>
        <taxon>Actinomycetes</taxon>
        <taxon>Micromonosporales</taxon>
        <taxon>Micromonosporaceae</taxon>
        <taxon>Paractinoplanes</taxon>
    </lineage>
</organism>
<dbReference type="InterPro" id="IPR001845">
    <property type="entry name" value="HTH_ArsR_DNA-bd_dom"/>
</dbReference>
<dbReference type="Proteomes" id="UP000219612">
    <property type="component" value="Unassembled WGS sequence"/>
</dbReference>
<gene>
    <name evidence="2" type="ORF">SAMN05421748_13365</name>
</gene>
<dbReference type="GO" id="GO:0003677">
    <property type="term" value="F:DNA binding"/>
    <property type="evidence" value="ECO:0007669"/>
    <property type="project" value="UniProtKB-KW"/>
</dbReference>
<keyword evidence="3" id="KW-1185">Reference proteome</keyword>
<dbReference type="CDD" id="cd00090">
    <property type="entry name" value="HTH_ARSR"/>
    <property type="match status" value="1"/>
</dbReference>
<reference evidence="2 3" key="1">
    <citation type="submission" date="2017-09" db="EMBL/GenBank/DDBJ databases">
        <authorList>
            <person name="Ehlers B."/>
            <person name="Leendertz F.H."/>
        </authorList>
    </citation>
    <scope>NUCLEOTIDE SEQUENCE [LARGE SCALE GENOMIC DNA]</scope>
    <source>
        <strain evidence="2 3">CGMCC 4.6857</strain>
    </source>
</reference>
<dbReference type="Pfam" id="PF12840">
    <property type="entry name" value="HTH_20"/>
    <property type="match status" value="1"/>
</dbReference>
<name>A0A285K7K9_9ACTN</name>
<proteinExistence type="predicted"/>
<dbReference type="InterPro" id="IPR011991">
    <property type="entry name" value="ArsR-like_HTH"/>
</dbReference>
<evidence type="ECO:0000313" key="3">
    <source>
        <dbReference type="Proteomes" id="UP000219612"/>
    </source>
</evidence>
<dbReference type="InterPro" id="IPR036390">
    <property type="entry name" value="WH_DNA-bd_sf"/>
</dbReference>
<dbReference type="GO" id="GO:0003700">
    <property type="term" value="F:DNA-binding transcription factor activity"/>
    <property type="evidence" value="ECO:0007669"/>
    <property type="project" value="InterPro"/>
</dbReference>
<keyword evidence="2" id="KW-0238">DNA-binding</keyword>
<sequence>MHKPLVIAVTGWLASASMSEMVVSDSVLMRVMAHPLRMRIVGSLRVDGPATSAILARRLGTDSGQTSHHLRLLARHGFVEDAPELGRGAHGRERWWKAVHESTLLGGGSREDEVAVERASREVWGAWIETFHAQVAQGRWSPAWQEASGGSDQVIRTTPEGLERLQERIWQAVEEARTNEPGAEQVLVILQTYPHRAS</sequence>
<dbReference type="Gene3D" id="1.10.10.10">
    <property type="entry name" value="Winged helix-like DNA-binding domain superfamily/Winged helix DNA-binding domain"/>
    <property type="match status" value="1"/>
</dbReference>
<accession>A0A285K7K9</accession>
<protein>
    <submittedName>
        <fullName evidence="2">DNA-binding transcriptional regulator, ArsR family</fullName>
    </submittedName>
</protein>
<evidence type="ECO:0000259" key="1">
    <source>
        <dbReference type="SMART" id="SM00418"/>
    </source>
</evidence>
<feature type="domain" description="HTH arsR-type" evidence="1">
    <location>
        <begin position="27"/>
        <end position="110"/>
    </location>
</feature>
<dbReference type="EMBL" id="OBDY01000033">
    <property type="protein sequence ID" value="SNY68592.1"/>
    <property type="molecule type" value="Genomic_DNA"/>
</dbReference>
<dbReference type="AlphaFoldDB" id="A0A285K7K9"/>